<evidence type="ECO:0000313" key="2">
    <source>
        <dbReference type="Proteomes" id="UP001501666"/>
    </source>
</evidence>
<accession>A0ABP6FW43</accession>
<dbReference type="EMBL" id="BAAATE010000062">
    <property type="protein sequence ID" value="GAA2700776.1"/>
    <property type="molecule type" value="Genomic_DNA"/>
</dbReference>
<comment type="caution">
    <text evidence="1">The sequence shown here is derived from an EMBL/GenBank/DDBJ whole genome shotgun (WGS) entry which is preliminary data.</text>
</comment>
<gene>
    <name evidence="1" type="ORF">GCM10010412_098110</name>
</gene>
<dbReference type="Proteomes" id="UP001501666">
    <property type="component" value="Unassembled WGS sequence"/>
</dbReference>
<keyword evidence="2" id="KW-1185">Reference proteome</keyword>
<proteinExistence type="predicted"/>
<reference evidence="2" key="1">
    <citation type="journal article" date="2019" name="Int. J. Syst. Evol. Microbiol.">
        <title>The Global Catalogue of Microorganisms (GCM) 10K type strain sequencing project: providing services to taxonomists for standard genome sequencing and annotation.</title>
        <authorList>
            <consortium name="The Broad Institute Genomics Platform"/>
            <consortium name="The Broad Institute Genome Sequencing Center for Infectious Disease"/>
            <person name="Wu L."/>
            <person name="Ma J."/>
        </authorList>
    </citation>
    <scope>NUCLEOTIDE SEQUENCE [LARGE SCALE GENOMIC DNA]</scope>
    <source>
        <strain evidence="2">JCM 6835</strain>
    </source>
</reference>
<name>A0ABP6FW43_9ACTN</name>
<organism evidence="1 2">
    <name type="scientific">Nonomuraea recticatena</name>
    <dbReference type="NCBI Taxonomy" id="46178"/>
    <lineage>
        <taxon>Bacteria</taxon>
        <taxon>Bacillati</taxon>
        <taxon>Actinomycetota</taxon>
        <taxon>Actinomycetes</taxon>
        <taxon>Streptosporangiales</taxon>
        <taxon>Streptosporangiaceae</taxon>
        <taxon>Nonomuraea</taxon>
    </lineage>
</organism>
<protein>
    <submittedName>
        <fullName evidence="1">Uncharacterized protein</fullName>
    </submittedName>
</protein>
<sequence>MLAVLADPAPSADALVALVALVPRGREVWDLYEYIGMSLARGRDKPVPWEVLGRASGTSKQAAQQRFERRQRDGARLEARRPELGRARATTREWLDEHANQLRGLVAVLTCHHSELIALSPAVAVAVHEFGAIHYMYGDADVLAGARKVVTAIRAEEQERTRRPSWDQYLLSARAWAAFERLEEFIAAAP</sequence>
<dbReference type="RefSeq" id="WP_379503523.1">
    <property type="nucleotide sequence ID" value="NZ_JBHTEV010000001.1"/>
</dbReference>
<evidence type="ECO:0000313" key="1">
    <source>
        <dbReference type="EMBL" id="GAA2700776.1"/>
    </source>
</evidence>